<sequence length="229" mass="26695">MNKTRIEWVKNKDGTQGYTSNPIRGKCPVGCWYCYAEKMRKRFKWPEEIIHFPEEIISLLKLKKPSTIFIGSMIDIWDKRIPANYQNWVVDTIASLQYDGHNILLLSKNPDAYHDFPYIENLWCGFTSDNGDNLDDINDALLYMKNKTFISFEPLLREIILEIPSPIDWLIIGSLNINGKPVSPDKGGTKKEWVLPLIKQADKYNIPVFIKNELYQLYPDLPVRKELNV</sequence>
<dbReference type="EMBL" id="LAZR01004734">
    <property type="protein sequence ID" value="KKN06041.1"/>
    <property type="molecule type" value="Genomic_DNA"/>
</dbReference>
<gene>
    <name evidence="1" type="ORF">LCGC14_1081190</name>
</gene>
<name>A0A0F9PYC1_9ZZZZ</name>
<evidence type="ECO:0008006" key="2">
    <source>
        <dbReference type="Google" id="ProtNLM"/>
    </source>
</evidence>
<comment type="caution">
    <text evidence="1">The sequence shown here is derived from an EMBL/GenBank/DDBJ whole genome shotgun (WGS) entry which is preliminary data.</text>
</comment>
<accession>A0A0F9PYC1</accession>
<dbReference type="InterPro" id="IPR011101">
    <property type="entry name" value="DUF5131"/>
</dbReference>
<dbReference type="AlphaFoldDB" id="A0A0F9PYC1"/>
<reference evidence="1" key="1">
    <citation type="journal article" date="2015" name="Nature">
        <title>Complex archaea that bridge the gap between prokaryotes and eukaryotes.</title>
        <authorList>
            <person name="Spang A."/>
            <person name="Saw J.H."/>
            <person name="Jorgensen S.L."/>
            <person name="Zaremba-Niedzwiedzka K."/>
            <person name="Martijn J."/>
            <person name="Lind A.E."/>
            <person name="van Eijk R."/>
            <person name="Schleper C."/>
            <person name="Guy L."/>
            <person name="Ettema T.J."/>
        </authorList>
    </citation>
    <scope>NUCLEOTIDE SEQUENCE</scope>
</reference>
<dbReference type="Pfam" id="PF07505">
    <property type="entry name" value="DUF5131"/>
    <property type="match status" value="1"/>
</dbReference>
<protein>
    <recommendedName>
        <fullName evidence="2">Radical SAM core domain-containing protein</fullName>
    </recommendedName>
</protein>
<evidence type="ECO:0000313" key="1">
    <source>
        <dbReference type="EMBL" id="KKN06041.1"/>
    </source>
</evidence>
<proteinExistence type="predicted"/>
<organism evidence="1">
    <name type="scientific">marine sediment metagenome</name>
    <dbReference type="NCBI Taxonomy" id="412755"/>
    <lineage>
        <taxon>unclassified sequences</taxon>
        <taxon>metagenomes</taxon>
        <taxon>ecological metagenomes</taxon>
    </lineage>
</organism>